<feature type="coiled-coil region" evidence="1">
    <location>
        <begin position="115"/>
        <end position="142"/>
    </location>
</feature>
<comment type="caution">
    <text evidence="3">The sequence shown here is derived from an EMBL/GenBank/DDBJ whole genome shotgun (WGS) entry which is preliminary data.</text>
</comment>
<dbReference type="Proteomes" id="UP001633002">
    <property type="component" value="Unassembled WGS sequence"/>
</dbReference>
<keyword evidence="1" id="KW-0175">Coiled coil</keyword>
<feature type="compositionally biased region" description="Basic and acidic residues" evidence="2">
    <location>
        <begin position="7"/>
        <end position="21"/>
    </location>
</feature>
<evidence type="ECO:0000256" key="1">
    <source>
        <dbReference type="SAM" id="Coils"/>
    </source>
</evidence>
<gene>
    <name evidence="3" type="ORF">R1sor_003030</name>
</gene>
<evidence type="ECO:0000256" key="2">
    <source>
        <dbReference type="SAM" id="MobiDB-lite"/>
    </source>
</evidence>
<proteinExistence type="predicted"/>
<evidence type="ECO:0000313" key="3">
    <source>
        <dbReference type="EMBL" id="KAL3685008.1"/>
    </source>
</evidence>
<feature type="region of interest" description="Disordered" evidence="2">
    <location>
        <begin position="1"/>
        <end position="21"/>
    </location>
</feature>
<dbReference type="AlphaFoldDB" id="A0ABD3H0F4"/>
<evidence type="ECO:0000313" key="4">
    <source>
        <dbReference type="Proteomes" id="UP001633002"/>
    </source>
</evidence>
<reference evidence="3 4" key="1">
    <citation type="submission" date="2024-09" db="EMBL/GenBank/DDBJ databases">
        <title>Chromosome-scale assembly of Riccia sorocarpa.</title>
        <authorList>
            <person name="Paukszto L."/>
        </authorList>
    </citation>
    <scope>NUCLEOTIDE SEQUENCE [LARGE SCALE GENOMIC DNA]</scope>
    <source>
        <strain evidence="3">LP-2024</strain>
        <tissue evidence="3">Aerial parts of the thallus</tissue>
    </source>
</reference>
<keyword evidence="4" id="KW-1185">Reference proteome</keyword>
<protein>
    <submittedName>
        <fullName evidence="3">Uncharacterized protein</fullName>
    </submittedName>
</protein>
<dbReference type="EMBL" id="JBJQOH010000006">
    <property type="protein sequence ID" value="KAL3685008.1"/>
    <property type="molecule type" value="Genomic_DNA"/>
</dbReference>
<sequence>MQSDGGSRQKEKRKFDVDATQETHLRELQFSNGITPTGGQSGWGEGLSVWEENTGRRLEHFQNIVNTNLLVRMKAHQHHRNNLFTEARNARDKCYADIVVEGTKRMKPEFEADLLQFLEATNLKLKADLESETSRRKKLELEQQLQTAQCPKLEAGHQSEQLRCTNFQPDVQSEEARRLKLEAELQSEHARCLKFQADLQSQKERSLKLEAAIRLEHARCLKLEAKMQSEEARRLKLEKDFEASQLDLEVEKSRLLCEICCRCDSVGKN</sequence>
<organism evidence="3 4">
    <name type="scientific">Riccia sorocarpa</name>
    <dbReference type="NCBI Taxonomy" id="122646"/>
    <lineage>
        <taxon>Eukaryota</taxon>
        <taxon>Viridiplantae</taxon>
        <taxon>Streptophyta</taxon>
        <taxon>Embryophyta</taxon>
        <taxon>Marchantiophyta</taxon>
        <taxon>Marchantiopsida</taxon>
        <taxon>Marchantiidae</taxon>
        <taxon>Marchantiales</taxon>
        <taxon>Ricciaceae</taxon>
        <taxon>Riccia</taxon>
    </lineage>
</organism>
<name>A0ABD3H0F4_9MARC</name>
<accession>A0ABD3H0F4</accession>